<reference evidence="11 12" key="1">
    <citation type="submission" date="2024-04" db="EMBL/GenBank/DDBJ databases">
        <authorList>
            <consortium name="Genoscope - CEA"/>
            <person name="William W."/>
        </authorList>
    </citation>
    <scope>NUCLEOTIDE SEQUENCE [LARGE SCALE GENOMIC DNA]</scope>
</reference>
<keyword evidence="6" id="KW-0808">Transferase</keyword>
<evidence type="ECO:0000256" key="10">
    <source>
        <dbReference type="SAM" id="Phobius"/>
    </source>
</evidence>
<evidence type="ECO:0000256" key="2">
    <source>
        <dbReference type="ARBA" id="ARBA00004863"/>
    </source>
</evidence>
<feature type="transmembrane region" description="Helical" evidence="10">
    <location>
        <begin position="343"/>
        <end position="364"/>
    </location>
</feature>
<dbReference type="Pfam" id="PF01040">
    <property type="entry name" value="UbiA"/>
    <property type="match status" value="1"/>
</dbReference>
<dbReference type="PANTHER" id="PTHR13929:SF0">
    <property type="entry name" value="UBIA PRENYLTRANSFERASE DOMAIN-CONTAINING PROTEIN 1"/>
    <property type="match status" value="1"/>
</dbReference>
<accession>A0AAV2H7W3</accession>
<comment type="caution">
    <text evidence="11">The sequence shown here is derived from an EMBL/GenBank/DDBJ whole genome shotgun (WGS) entry which is preliminary data.</text>
</comment>
<evidence type="ECO:0000256" key="9">
    <source>
        <dbReference type="ARBA" id="ARBA00023136"/>
    </source>
</evidence>
<dbReference type="GO" id="GO:0000139">
    <property type="term" value="C:Golgi membrane"/>
    <property type="evidence" value="ECO:0007669"/>
    <property type="project" value="TreeGrafter"/>
</dbReference>
<organism evidence="11 12">
    <name type="scientific">Lymnaea stagnalis</name>
    <name type="common">Great pond snail</name>
    <name type="synonym">Helix stagnalis</name>
    <dbReference type="NCBI Taxonomy" id="6523"/>
    <lineage>
        <taxon>Eukaryota</taxon>
        <taxon>Metazoa</taxon>
        <taxon>Spiralia</taxon>
        <taxon>Lophotrochozoa</taxon>
        <taxon>Mollusca</taxon>
        <taxon>Gastropoda</taxon>
        <taxon>Heterobranchia</taxon>
        <taxon>Euthyneura</taxon>
        <taxon>Panpulmonata</taxon>
        <taxon>Hygrophila</taxon>
        <taxon>Lymnaeoidea</taxon>
        <taxon>Lymnaeidae</taxon>
        <taxon>Lymnaea</taxon>
    </lineage>
</organism>
<comment type="pathway">
    <text evidence="2">Quinol/quinone metabolism; menaquinone biosynthesis.</text>
</comment>
<sequence length="420" mass="46054">MTTDQVKRQSNLDILETSFNTKTRIQTRNGHVKIQLPLSEASTQTDECLQSEYLFPNPFFYGPSTINDQLTSTSEELQSGISAEDTMSSEHSQQVNGKTGFVSENFHFVPVKKKSVLSSYLIALRPWSFTASFTPVALGSCLAYKSQGAFNISVFFTAVFIALCVHAAGNLVNTYFDFVRGVDNKKSDDRTLVDNILLPNDVVTLGVFLYIAGCAGFLLLNVLSPAKLEHLALIYFCGLSSSFFYTGGLGLKYIALGDLLIVLTFGPVTVVFAYLSQTGQLSLVPLIYAIPLALNTEAILHCNNTRDMDSDRLAGAITLAIILGKTGSYCLFCFLLFAPYLLFVIIGVNYSPWILLPALSILLVFNLEKEFRRGELSGMPHKVARLNIVMGSLYILAVYMADPGTLPTMTPLGSYSTGIY</sequence>
<evidence type="ECO:0000256" key="8">
    <source>
        <dbReference type="ARBA" id="ARBA00022989"/>
    </source>
</evidence>
<feature type="transmembrane region" description="Helical" evidence="10">
    <location>
        <begin position="253"/>
        <end position="275"/>
    </location>
</feature>
<dbReference type="AlphaFoldDB" id="A0AAV2H7W3"/>
<evidence type="ECO:0000256" key="3">
    <source>
        <dbReference type="ARBA" id="ARBA00005985"/>
    </source>
</evidence>
<evidence type="ECO:0000256" key="7">
    <source>
        <dbReference type="ARBA" id="ARBA00022692"/>
    </source>
</evidence>
<dbReference type="InterPro" id="IPR026046">
    <property type="entry name" value="UBIAD1"/>
</dbReference>
<name>A0AAV2H7W3_LYMST</name>
<keyword evidence="4" id="KW-0474">Menaquinone biosynthesis</keyword>
<dbReference type="EMBL" id="CAXITT010000055">
    <property type="protein sequence ID" value="CAL1529792.1"/>
    <property type="molecule type" value="Genomic_DNA"/>
</dbReference>
<keyword evidence="9 10" id="KW-0472">Membrane</keyword>
<evidence type="ECO:0000256" key="5">
    <source>
        <dbReference type="ARBA" id="ARBA00022602"/>
    </source>
</evidence>
<dbReference type="InterPro" id="IPR000537">
    <property type="entry name" value="UbiA_prenyltransferase"/>
</dbReference>
<comment type="similarity">
    <text evidence="3">Belongs to the UbiA prenyltransferase family.</text>
</comment>
<protein>
    <recommendedName>
        <fullName evidence="13">UbiA prenyltransferase domain-containing protein 1</fullName>
    </recommendedName>
</protein>
<keyword evidence="7 10" id="KW-0812">Transmembrane</keyword>
<dbReference type="InterPro" id="IPR044878">
    <property type="entry name" value="UbiA_sf"/>
</dbReference>
<feature type="transmembrane region" description="Helical" evidence="10">
    <location>
        <begin position="313"/>
        <end position="337"/>
    </location>
</feature>
<proteinExistence type="inferred from homology"/>
<feature type="transmembrane region" description="Helical" evidence="10">
    <location>
        <begin position="230"/>
        <end position="247"/>
    </location>
</feature>
<evidence type="ECO:0008006" key="13">
    <source>
        <dbReference type="Google" id="ProtNLM"/>
    </source>
</evidence>
<evidence type="ECO:0000256" key="4">
    <source>
        <dbReference type="ARBA" id="ARBA00022428"/>
    </source>
</evidence>
<evidence type="ECO:0000313" key="12">
    <source>
        <dbReference type="Proteomes" id="UP001497497"/>
    </source>
</evidence>
<feature type="transmembrane region" description="Helical" evidence="10">
    <location>
        <begin position="148"/>
        <end position="168"/>
    </location>
</feature>
<dbReference type="Gene3D" id="1.10.357.140">
    <property type="entry name" value="UbiA prenyltransferase"/>
    <property type="match status" value="1"/>
</dbReference>
<evidence type="ECO:0000256" key="1">
    <source>
        <dbReference type="ARBA" id="ARBA00004141"/>
    </source>
</evidence>
<dbReference type="GO" id="GO:0005783">
    <property type="term" value="C:endoplasmic reticulum"/>
    <property type="evidence" value="ECO:0007669"/>
    <property type="project" value="TreeGrafter"/>
</dbReference>
<keyword evidence="8 10" id="KW-1133">Transmembrane helix</keyword>
<dbReference type="CDD" id="cd13962">
    <property type="entry name" value="PT_UbiA_UBIAD1"/>
    <property type="match status" value="1"/>
</dbReference>
<keyword evidence="5" id="KW-0637">Prenyltransferase</keyword>
<dbReference type="GO" id="GO:0009234">
    <property type="term" value="P:menaquinone biosynthetic process"/>
    <property type="evidence" value="ECO:0007669"/>
    <property type="project" value="UniProtKB-KW"/>
</dbReference>
<dbReference type="PANTHER" id="PTHR13929">
    <property type="entry name" value="1,4-DIHYDROXY-2-NAPHTHOATE OCTAPRENYLTRANSFERASE"/>
    <property type="match status" value="1"/>
</dbReference>
<dbReference type="Proteomes" id="UP001497497">
    <property type="component" value="Unassembled WGS sequence"/>
</dbReference>
<evidence type="ECO:0000256" key="6">
    <source>
        <dbReference type="ARBA" id="ARBA00022679"/>
    </source>
</evidence>
<gene>
    <name evidence="11" type="ORF">GSLYS_00003947001</name>
</gene>
<feature type="transmembrane region" description="Helical" evidence="10">
    <location>
        <begin position="202"/>
        <end position="223"/>
    </location>
</feature>
<keyword evidence="12" id="KW-1185">Reference proteome</keyword>
<comment type="subcellular location">
    <subcellularLocation>
        <location evidence="1">Membrane</location>
        <topology evidence="1">Multi-pass membrane protein</topology>
    </subcellularLocation>
</comment>
<dbReference type="GO" id="GO:0042371">
    <property type="term" value="P:vitamin K biosynthetic process"/>
    <property type="evidence" value="ECO:0007669"/>
    <property type="project" value="TreeGrafter"/>
</dbReference>
<evidence type="ECO:0000313" key="11">
    <source>
        <dbReference type="EMBL" id="CAL1529792.1"/>
    </source>
</evidence>
<feature type="transmembrane region" description="Helical" evidence="10">
    <location>
        <begin position="384"/>
        <end position="401"/>
    </location>
</feature>
<dbReference type="GO" id="GO:0004659">
    <property type="term" value="F:prenyltransferase activity"/>
    <property type="evidence" value="ECO:0007669"/>
    <property type="project" value="UniProtKB-KW"/>
</dbReference>